<gene>
    <name evidence="3" type="ORF">ACN38_g4734</name>
</gene>
<dbReference type="GO" id="GO:0005829">
    <property type="term" value="C:cytosol"/>
    <property type="evidence" value="ECO:0007669"/>
    <property type="project" value="TreeGrafter"/>
</dbReference>
<evidence type="ECO:0000256" key="1">
    <source>
        <dbReference type="ARBA" id="ARBA00008954"/>
    </source>
</evidence>
<accession>A0A0M8PAZ4</accession>
<evidence type="ECO:0000256" key="2">
    <source>
        <dbReference type="ARBA" id="ARBA00022898"/>
    </source>
</evidence>
<protein>
    <submittedName>
        <fullName evidence="3">Uncharacterized protein</fullName>
    </submittedName>
</protein>
<comment type="similarity">
    <text evidence="1">Belongs to the class-III pyridoxal-phosphate-dependent aminotransferase family.</text>
</comment>
<dbReference type="SUPFAM" id="SSF53383">
    <property type="entry name" value="PLP-dependent transferases"/>
    <property type="match status" value="1"/>
</dbReference>
<dbReference type="OrthoDB" id="5419315at2759"/>
<sequence>MMIPNVRHTLQCNGYRKNEGETDEAYVGRIAGVLESDILACGTDRVCAFVAETVGGATSGAMPAVHRYFKAIRKVCDKYRVLLILDEIMCGASRTGTMHAWQQEDIVPDIQAMQKGLCGGFIPLSAILMNHKVFQELHNNSGAFCHGQTFQAHILGAAASLRVQQILVEDNLIRASREKGDYLMQRLNKSIRELPHVGDIRGRGLFVGIEFVKDKQTKESFDPCEGIAYRVRQAIFDRDVAIYPGTGSVDGVRGDHIIIAPPFTVPKADLDRIVDILEEAFTEVFATTGK</sequence>
<dbReference type="EMBL" id="LHQQ01000062">
    <property type="protein sequence ID" value="KOS44371.1"/>
    <property type="molecule type" value="Genomic_DNA"/>
</dbReference>
<dbReference type="PANTHER" id="PTHR43094:SF1">
    <property type="entry name" value="AMINOTRANSFERASE CLASS-III"/>
    <property type="match status" value="1"/>
</dbReference>
<organism evidence="3 4">
    <name type="scientific">Penicillium nordicum</name>
    <dbReference type="NCBI Taxonomy" id="229535"/>
    <lineage>
        <taxon>Eukaryota</taxon>
        <taxon>Fungi</taxon>
        <taxon>Dikarya</taxon>
        <taxon>Ascomycota</taxon>
        <taxon>Pezizomycotina</taxon>
        <taxon>Eurotiomycetes</taxon>
        <taxon>Eurotiomycetidae</taxon>
        <taxon>Eurotiales</taxon>
        <taxon>Aspergillaceae</taxon>
        <taxon>Penicillium</taxon>
    </lineage>
</organism>
<comment type="caution">
    <text evidence="3">The sequence shown here is derived from an EMBL/GenBank/DDBJ whole genome shotgun (WGS) entry which is preliminary data.</text>
</comment>
<dbReference type="Proteomes" id="UP000037696">
    <property type="component" value="Unassembled WGS sequence"/>
</dbReference>
<dbReference type="InterPro" id="IPR015422">
    <property type="entry name" value="PyrdxlP-dep_Trfase_small"/>
</dbReference>
<dbReference type="Gene3D" id="3.40.640.10">
    <property type="entry name" value="Type I PLP-dependent aspartate aminotransferase-like (Major domain)"/>
    <property type="match status" value="1"/>
</dbReference>
<keyword evidence="4" id="KW-1185">Reference proteome</keyword>
<evidence type="ECO:0000313" key="3">
    <source>
        <dbReference type="EMBL" id="KOS44371.1"/>
    </source>
</evidence>
<dbReference type="PANTHER" id="PTHR43094">
    <property type="entry name" value="AMINOTRANSFERASE"/>
    <property type="match status" value="1"/>
</dbReference>
<reference evidence="3 4" key="1">
    <citation type="submission" date="2015-08" db="EMBL/GenBank/DDBJ databases">
        <title>Genome sequencing of Penicillium nordicum.</title>
        <authorList>
            <person name="Nguyen H.D."/>
            <person name="Seifert K.A."/>
        </authorList>
    </citation>
    <scope>NUCLEOTIDE SEQUENCE [LARGE SCALE GENOMIC DNA]</scope>
    <source>
        <strain evidence="3 4">DAOMC 185683</strain>
    </source>
</reference>
<dbReference type="Pfam" id="PF00202">
    <property type="entry name" value="Aminotran_3"/>
    <property type="match status" value="1"/>
</dbReference>
<proteinExistence type="inferred from homology"/>
<dbReference type="GO" id="GO:0008483">
    <property type="term" value="F:transaminase activity"/>
    <property type="evidence" value="ECO:0007669"/>
    <property type="project" value="InterPro"/>
</dbReference>
<dbReference type="STRING" id="229535.A0A0M8PAZ4"/>
<evidence type="ECO:0000313" key="4">
    <source>
        <dbReference type="Proteomes" id="UP000037696"/>
    </source>
</evidence>
<name>A0A0M8PAZ4_9EURO</name>
<dbReference type="AlphaFoldDB" id="A0A0M8PAZ4"/>
<dbReference type="InterPro" id="IPR005814">
    <property type="entry name" value="Aminotrans_3"/>
</dbReference>
<dbReference type="InterPro" id="IPR015424">
    <property type="entry name" value="PyrdxlP-dep_Trfase"/>
</dbReference>
<dbReference type="GO" id="GO:0030170">
    <property type="term" value="F:pyridoxal phosphate binding"/>
    <property type="evidence" value="ECO:0007669"/>
    <property type="project" value="InterPro"/>
</dbReference>
<keyword evidence="2" id="KW-0663">Pyridoxal phosphate</keyword>
<dbReference type="Gene3D" id="3.90.1150.10">
    <property type="entry name" value="Aspartate Aminotransferase, domain 1"/>
    <property type="match status" value="1"/>
</dbReference>
<dbReference type="InterPro" id="IPR015421">
    <property type="entry name" value="PyrdxlP-dep_Trfase_major"/>
</dbReference>